<keyword evidence="10" id="KW-1185">Reference proteome</keyword>
<proteinExistence type="inferred from homology"/>
<evidence type="ECO:0000256" key="2">
    <source>
        <dbReference type="ARBA" id="ARBA00007362"/>
    </source>
</evidence>
<feature type="transmembrane region" description="Helical" evidence="7">
    <location>
        <begin position="20"/>
        <end position="38"/>
    </location>
</feature>
<protein>
    <submittedName>
        <fullName evidence="9">DMT family transporter</fullName>
    </submittedName>
</protein>
<evidence type="ECO:0000256" key="3">
    <source>
        <dbReference type="ARBA" id="ARBA00022475"/>
    </source>
</evidence>
<evidence type="ECO:0000259" key="8">
    <source>
        <dbReference type="Pfam" id="PF00892"/>
    </source>
</evidence>
<feature type="transmembrane region" description="Helical" evidence="7">
    <location>
        <begin position="302"/>
        <end position="320"/>
    </location>
</feature>
<keyword evidence="4 7" id="KW-0812">Transmembrane</keyword>
<feature type="domain" description="EamA" evidence="8">
    <location>
        <begin position="26"/>
        <end position="163"/>
    </location>
</feature>
<comment type="caution">
    <text evidence="9">The sequence shown here is derived from an EMBL/GenBank/DDBJ whole genome shotgun (WGS) entry which is preliminary data.</text>
</comment>
<dbReference type="InterPro" id="IPR050638">
    <property type="entry name" value="AA-Vitamin_Transporters"/>
</dbReference>
<evidence type="ECO:0000256" key="1">
    <source>
        <dbReference type="ARBA" id="ARBA00004651"/>
    </source>
</evidence>
<feature type="transmembrane region" description="Helical" evidence="7">
    <location>
        <begin position="185"/>
        <end position="203"/>
    </location>
</feature>
<reference evidence="9" key="1">
    <citation type="submission" date="2024-01" db="EMBL/GenBank/DDBJ databases">
        <title>Bank of Algae and Cyanobacteria of the Azores (BACA) strain genomes.</title>
        <authorList>
            <person name="Luz R."/>
            <person name="Cordeiro R."/>
            <person name="Fonseca A."/>
            <person name="Goncalves V."/>
        </authorList>
    </citation>
    <scope>NUCLEOTIDE SEQUENCE</scope>
    <source>
        <strain evidence="9">BACA0141</strain>
    </source>
</reference>
<accession>A0AAW9PWX7</accession>
<dbReference type="Pfam" id="PF00892">
    <property type="entry name" value="EamA"/>
    <property type="match status" value="2"/>
</dbReference>
<sequence length="349" mass="37111">MPSLPTKISDLADRFPGRAYLILAILIFAASGSIVHRLSEIGMHNLVRGHNPISFCNVLFVGNLCALLVMLAIYFRELNPSNFAKLSKQDWSAMTVIAILDSVLVPALFFTALSNTLVNNVVLIGRIEPPLSLALAIWILRERVNGWVIAGAIASFVGVVLTIVLQQVGSSAVSMGGFQVGKGELQAIGGATCLAIAILLSKITLKQIPVGIFTIYKTALGTLVFFIIATILFGFEHFAEALSPLLWQWMIFYGAVIVVGGQICWLSGLKKNTAAEVSLASSFSPIIGILAAYAIVGETPGMAQYIGAGAILFGIGLTQIGTAQQPPRSLPQAQPLSAQEVQDVCFKGV</sequence>
<dbReference type="SUPFAM" id="SSF103481">
    <property type="entry name" value="Multidrug resistance efflux transporter EmrE"/>
    <property type="match status" value="2"/>
</dbReference>
<gene>
    <name evidence="9" type="ORF">V2H45_12255</name>
</gene>
<dbReference type="GO" id="GO:0005886">
    <property type="term" value="C:plasma membrane"/>
    <property type="evidence" value="ECO:0007669"/>
    <property type="project" value="UniProtKB-SubCell"/>
</dbReference>
<dbReference type="Proteomes" id="UP001333818">
    <property type="component" value="Unassembled WGS sequence"/>
</dbReference>
<dbReference type="PANTHER" id="PTHR32322:SF18">
    <property type="entry name" value="S-ADENOSYLMETHIONINE_S-ADENOSYLHOMOCYSTEINE TRANSPORTER"/>
    <property type="match status" value="1"/>
</dbReference>
<evidence type="ECO:0000313" key="10">
    <source>
        <dbReference type="Proteomes" id="UP001333818"/>
    </source>
</evidence>
<dbReference type="InterPro" id="IPR037185">
    <property type="entry name" value="EmrE-like"/>
</dbReference>
<feature type="transmembrane region" description="Helical" evidence="7">
    <location>
        <begin position="277"/>
        <end position="296"/>
    </location>
</feature>
<feature type="transmembrane region" description="Helical" evidence="7">
    <location>
        <begin position="215"/>
        <end position="235"/>
    </location>
</feature>
<keyword evidence="3" id="KW-1003">Cell membrane</keyword>
<dbReference type="InterPro" id="IPR000620">
    <property type="entry name" value="EamA_dom"/>
</dbReference>
<dbReference type="RefSeq" id="WP_330483956.1">
    <property type="nucleotide sequence ID" value="NZ_JAZBJZ010000044.1"/>
</dbReference>
<keyword evidence="6 7" id="KW-0472">Membrane</keyword>
<feature type="transmembrane region" description="Helical" evidence="7">
    <location>
        <begin position="96"/>
        <end position="115"/>
    </location>
</feature>
<feature type="domain" description="EamA" evidence="8">
    <location>
        <begin position="182"/>
        <end position="317"/>
    </location>
</feature>
<feature type="transmembrane region" description="Helical" evidence="7">
    <location>
        <begin position="147"/>
        <end position="165"/>
    </location>
</feature>
<dbReference type="EMBL" id="JAZBJZ010000044">
    <property type="protein sequence ID" value="MEE3717527.1"/>
    <property type="molecule type" value="Genomic_DNA"/>
</dbReference>
<dbReference type="AlphaFoldDB" id="A0AAW9PWX7"/>
<comment type="similarity">
    <text evidence="2">Belongs to the EamA transporter family.</text>
</comment>
<comment type="subcellular location">
    <subcellularLocation>
        <location evidence="1">Cell membrane</location>
        <topology evidence="1">Multi-pass membrane protein</topology>
    </subcellularLocation>
</comment>
<evidence type="ECO:0000256" key="6">
    <source>
        <dbReference type="ARBA" id="ARBA00023136"/>
    </source>
</evidence>
<dbReference type="PANTHER" id="PTHR32322">
    <property type="entry name" value="INNER MEMBRANE TRANSPORTER"/>
    <property type="match status" value="1"/>
</dbReference>
<evidence type="ECO:0000256" key="5">
    <source>
        <dbReference type="ARBA" id="ARBA00022989"/>
    </source>
</evidence>
<name>A0AAW9PWX7_9CYAN</name>
<feature type="transmembrane region" description="Helical" evidence="7">
    <location>
        <begin position="247"/>
        <end position="265"/>
    </location>
</feature>
<organism evidence="9 10">
    <name type="scientific">Tumidithrix elongata BACA0141</name>
    <dbReference type="NCBI Taxonomy" id="2716417"/>
    <lineage>
        <taxon>Bacteria</taxon>
        <taxon>Bacillati</taxon>
        <taxon>Cyanobacteriota</taxon>
        <taxon>Cyanophyceae</taxon>
        <taxon>Pseudanabaenales</taxon>
        <taxon>Pseudanabaenaceae</taxon>
        <taxon>Tumidithrix</taxon>
        <taxon>Tumidithrix elongata</taxon>
    </lineage>
</organism>
<evidence type="ECO:0000256" key="4">
    <source>
        <dbReference type="ARBA" id="ARBA00022692"/>
    </source>
</evidence>
<feature type="transmembrane region" description="Helical" evidence="7">
    <location>
        <begin position="58"/>
        <end position="75"/>
    </location>
</feature>
<evidence type="ECO:0000313" key="9">
    <source>
        <dbReference type="EMBL" id="MEE3717527.1"/>
    </source>
</evidence>
<keyword evidence="5 7" id="KW-1133">Transmembrane helix</keyword>
<evidence type="ECO:0000256" key="7">
    <source>
        <dbReference type="SAM" id="Phobius"/>
    </source>
</evidence>